<keyword evidence="3 5" id="KW-0690">Ribosome biogenesis</keyword>
<feature type="compositionally biased region" description="Basic residues" evidence="6">
    <location>
        <begin position="331"/>
        <end position="342"/>
    </location>
</feature>
<reference evidence="7" key="2">
    <citation type="submission" date="2025-08" db="UniProtKB">
        <authorList>
            <consortium name="Ensembl"/>
        </authorList>
    </citation>
    <scope>IDENTIFICATION</scope>
</reference>
<evidence type="ECO:0000256" key="1">
    <source>
        <dbReference type="ARBA" id="ARBA00004123"/>
    </source>
</evidence>
<dbReference type="GO" id="GO:0000447">
    <property type="term" value="P:endonucleolytic cleavage in ITS1 to separate SSU-rRNA from 5.8S rRNA and LSU-rRNA from tricistronic rRNA transcript (SSU-rRNA, 5.8S rRNA, LSU-rRNA)"/>
    <property type="evidence" value="ECO:0007669"/>
    <property type="project" value="TreeGrafter"/>
</dbReference>
<feature type="compositionally biased region" description="Basic and acidic residues" evidence="6">
    <location>
        <begin position="263"/>
        <end position="273"/>
    </location>
</feature>
<feature type="compositionally biased region" description="Basic and acidic residues" evidence="6">
    <location>
        <begin position="320"/>
        <end position="330"/>
    </location>
</feature>
<comment type="function">
    <text evidence="5">Involved in ribosomal large subunit assembly.</text>
</comment>
<dbReference type="GeneTree" id="ENSGT00390000005213"/>
<gene>
    <name evidence="7" type="primary">RRS1</name>
    <name evidence="7" type="synonym">rrs1</name>
</gene>
<dbReference type="AlphaFoldDB" id="A0A8C6L1J1"/>
<evidence type="ECO:0000256" key="2">
    <source>
        <dbReference type="ARBA" id="ARBA00010077"/>
    </source>
</evidence>
<evidence type="ECO:0000256" key="5">
    <source>
        <dbReference type="RuleBase" id="RU364132"/>
    </source>
</evidence>
<evidence type="ECO:0000256" key="4">
    <source>
        <dbReference type="ARBA" id="ARBA00023242"/>
    </source>
</evidence>
<feature type="compositionally biased region" description="Gly residues" evidence="6">
    <location>
        <begin position="352"/>
        <end position="366"/>
    </location>
</feature>
<protein>
    <recommendedName>
        <fullName evidence="5">Ribosome biogenesis regulatory protein</fullName>
    </recommendedName>
</protein>
<evidence type="ECO:0000313" key="8">
    <source>
        <dbReference type="Proteomes" id="UP000694548"/>
    </source>
</evidence>
<dbReference type="GO" id="GO:0005730">
    <property type="term" value="C:nucleolus"/>
    <property type="evidence" value="ECO:0007669"/>
    <property type="project" value="TreeGrafter"/>
</dbReference>
<reference evidence="7" key="3">
    <citation type="submission" date="2025-09" db="UniProtKB">
        <authorList>
            <consortium name="Ensembl"/>
        </authorList>
    </citation>
    <scope>IDENTIFICATION</scope>
</reference>
<name>A0A8C6L1J1_NOTFU</name>
<dbReference type="PANTHER" id="PTHR17602">
    <property type="entry name" value="RIBOSOME BIOGENESIS REGULATORY PROTEIN"/>
    <property type="match status" value="1"/>
</dbReference>
<accession>A0A8C6L1J1</accession>
<feature type="region of interest" description="Disordered" evidence="6">
    <location>
        <begin position="257"/>
        <end position="376"/>
    </location>
</feature>
<dbReference type="InterPro" id="IPR007023">
    <property type="entry name" value="Ribosom_reg"/>
</dbReference>
<comment type="similarity">
    <text evidence="2 5">Belongs to the RRS1 family.</text>
</comment>
<proteinExistence type="inferred from homology"/>
<evidence type="ECO:0000256" key="6">
    <source>
        <dbReference type="SAM" id="MobiDB-lite"/>
    </source>
</evidence>
<comment type="subcellular location">
    <subcellularLocation>
        <location evidence="1 5">Nucleus</location>
    </subcellularLocation>
</comment>
<sequence>MRTSGCCPRPGSTLPCFSGFARGELSVQKMAASSVEELLAKAEQEEAEKLKSITVQKELDLDFDLGNLLACDKNRIETRDFREQKKEDFLRSLARDNTQLLINEIWKLPTERVEEVIVAKLPEPTTRLPREKPPLKPRPPTKWEQFAKLKGIQKKKKTNLVWDETAKEWKRRWGYKRANDDTKEWLIEVPETADPNEDQFAKRVKAKKERVAKNEFNRLKNIARAQKVKTPGVGLVPKAQQSRNELAKAVSVAKVSTASVGRFQDDLPKEKPPKNSGKRRKFDPLIGDFSSEKQKQLDLLKTMGSKKPRLDITKAVNQQMREEDKEEAAAKRRKGGGKRGRKGNMTGKGKAGKAGGGGKAGKAGGGGKRRGKPGKK</sequence>
<dbReference type="PANTHER" id="PTHR17602:SF4">
    <property type="entry name" value="RIBOSOME BIOGENESIS REGULATORY PROTEIN HOMOLOG"/>
    <property type="match status" value="1"/>
</dbReference>
<organism evidence="7 8">
    <name type="scientific">Nothobranchius furzeri</name>
    <name type="common">Turquoise killifish</name>
    <dbReference type="NCBI Taxonomy" id="105023"/>
    <lineage>
        <taxon>Eukaryota</taxon>
        <taxon>Metazoa</taxon>
        <taxon>Chordata</taxon>
        <taxon>Craniata</taxon>
        <taxon>Vertebrata</taxon>
        <taxon>Euteleostomi</taxon>
        <taxon>Actinopterygii</taxon>
        <taxon>Neopterygii</taxon>
        <taxon>Teleostei</taxon>
        <taxon>Neoteleostei</taxon>
        <taxon>Acanthomorphata</taxon>
        <taxon>Ovalentaria</taxon>
        <taxon>Atherinomorphae</taxon>
        <taxon>Cyprinodontiformes</taxon>
        <taxon>Nothobranchiidae</taxon>
        <taxon>Nothobranchius</taxon>
    </lineage>
</organism>
<keyword evidence="4 5" id="KW-0539">Nucleus</keyword>
<evidence type="ECO:0000256" key="3">
    <source>
        <dbReference type="ARBA" id="ARBA00022517"/>
    </source>
</evidence>
<feature type="compositionally biased region" description="Basic residues" evidence="6">
    <location>
        <begin position="367"/>
        <end position="376"/>
    </location>
</feature>
<dbReference type="GO" id="GO:0042273">
    <property type="term" value="P:ribosomal large subunit biogenesis"/>
    <property type="evidence" value="ECO:0007669"/>
    <property type="project" value="TreeGrafter"/>
</dbReference>
<dbReference type="Proteomes" id="UP000694548">
    <property type="component" value="Chromosome sgr08"/>
</dbReference>
<reference evidence="7" key="1">
    <citation type="submission" date="2014-08" db="EMBL/GenBank/DDBJ databases">
        <authorList>
            <person name="Senf B."/>
            <person name="Petzold A."/>
            <person name="Downie B.R."/>
            <person name="Koch P."/>
            <person name="Platzer M."/>
        </authorList>
    </citation>
    <scope>NUCLEOTIDE SEQUENCE [LARGE SCALE GENOMIC DNA]</scope>
    <source>
        <strain evidence="7">GRZ</strain>
    </source>
</reference>
<dbReference type="Ensembl" id="ENSNFUT00015014972.1">
    <property type="protein sequence ID" value="ENSNFUP00015014263.1"/>
    <property type="gene ID" value="ENSNFUG00015006938.1"/>
</dbReference>
<keyword evidence="8" id="KW-1185">Reference proteome</keyword>
<dbReference type="Pfam" id="PF04939">
    <property type="entry name" value="RRS1"/>
    <property type="match status" value="1"/>
</dbReference>
<evidence type="ECO:0000313" key="7">
    <source>
        <dbReference type="Ensembl" id="ENSNFUP00015014263.1"/>
    </source>
</evidence>
<dbReference type="GO" id="GO:0030687">
    <property type="term" value="C:preribosome, large subunit precursor"/>
    <property type="evidence" value="ECO:0007669"/>
    <property type="project" value="TreeGrafter"/>
</dbReference>